<dbReference type="InterPro" id="IPR027421">
    <property type="entry name" value="DNA_pol_lamdba_lyase_dom_sf"/>
</dbReference>
<keyword evidence="3" id="KW-0411">Iron-sulfur</keyword>
<dbReference type="Proteomes" id="UP000182278">
    <property type="component" value="Unassembled WGS sequence"/>
</dbReference>
<dbReference type="GO" id="GO:0046872">
    <property type="term" value="F:metal ion binding"/>
    <property type="evidence" value="ECO:0007669"/>
    <property type="project" value="UniProtKB-KW"/>
</dbReference>
<evidence type="ECO:0000259" key="4">
    <source>
        <dbReference type="Pfam" id="PF14716"/>
    </source>
</evidence>
<dbReference type="SFLD" id="SFLDS00029">
    <property type="entry name" value="Radical_SAM"/>
    <property type="match status" value="1"/>
</dbReference>
<comment type="caution">
    <text evidence="5">The sequence shown here is derived from an EMBL/GenBank/DDBJ whole genome shotgun (WGS) entry which is preliminary data.</text>
</comment>
<evidence type="ECO:0000256" key="3">
    <source>
        <dbReference type="ARBA" id="ARBA00023014"/>
    </source>
</evidence>
<dbReference type="Gene3D" id="1.10.150.110">
    <property type="entry name" value="DNA polymerase beta, N-terminal domain-like"/>
    <property type="match status" value="1"/>
</dbReference>
<dbReference type="InterPro" id="IPR007197">
    <property type="entry name" value="rSAM"/>
</dbReference>
<feature type="domain" description="Crossover junction endonuclease MUS81-like HHH" evidence="4">
    <location>
        <begin position="300"/>
        <end position="375"/>
    </location>
</feature>
<proteinExistence type="predicted"/>
<dbReference type="GO" id="GO:0051536">
    <property type="term" value="F:iron-sulfur cluster binding"/>
    <property type="evidence" value="ECO:0007669"/>
    <property type="project" value="UniProtKB-KW"/>
</dbReference>
<gene>
    <name evidence="5" type="ORF">AUJ66_03835</name>
</gene>
<dbReference type="Gene3D" id="3.80.30.30">
    <property type="match status" value="1"/>
</dbReference>
<dbReference type="SUPFAM" id="SSF47802">
    <property type="entry name" value="DNA polymerase beta, N-terminal domain-like"/>
    <property type="match status" value="1"/>
</dbReference>
<sequence length="376" mass="44326">MTYKIYKTKTILNIQKHVDGGWFWVKYSAYPYTGCEYGCEYCYSRDEKYNPHKASREPEVLKFEDPFSEYIKIKENASELLKKELKNKLRDLIYIDGYQTVETKYRYARKMLEVCLDLNFPVFLNEKSPMLIRDMDILKKINEKSYLNVGWSIITSRDDETRLAFEPKAPPVSARFKAMHQLAENKIMAGTVFMPILPFIYDDERNIEEVIKKTKDCGGQYVLDAGLTLWGYCKTHFYKALKKYDSSLIAKYDRLYENKQALGEYTVRLHQSVLKYCKKHNIMSYIPRPLKFYPEKLQINKKIAEIFYLEVRELQLSGEGGYKEWAYRKAAWSLDDLEENVWEIFKNKGIDGLMQIKGIGTSMAKQIEEFLKAGKN</sequence>
<accession>A0A1J4SDD7</accession>
<dbReference type="InterPro" id="IPR010996">
    <property type="entry name" value="HHH_MUS81"/>
</dbReference>
<protein>
    <recommendedName>
        <fullName evidence="4">Crossover junction endonuclease MUS81-like HHH domain-containing protein</fullName>
    </recommendedName>
</protein>
<dbReference type="PANTHER" id="PTHR43432:SF5">
    <property type="entry name" value="ELP3_MIAA_NIFB-LIKE RADICAL SAM CORE DOMAIN-CONTAINING PROTEIN"/>
    <property type="match status" value="1"/>
</dbReference>
<evidence type="ECO:0000256" key="2">
    <source>
        <dbReference type="ARBA" id="ARBA00023004"/>
    </source>
</evidence>
<dbReference type="AlphaFoldDB" id="A0A1J4SDD7"/>
<reference evidence="5 6" key="1">
    <citation type="journal article" date="2016" name="Environ. Microbiol.">
        <title>Genomic resolution of a cold subsurface aquifer community provides metabolic insights for novel microbes adapted to high CO concentrations.</title>
        <authorList>
            <person name="Probst A.J."/>
            <person name="Castelle C.J."/>
            <person name="Singh A."/>
            <person name="Brown C.T."/>
            <person name="Anantharaman K."/>
            <person name="Sharon I."/>
            <person name="Hug L.A."/>
            <person name="Burstein D."/>
            <person name="Emerson J.B."/>
            <person name="Thomas B.C."/>
            <person name="Banfield J.F."/>
        </authorList>
    </citation>
    <scope>NUCLEOTIDE SEQUENCE [LARGE SCALE GENOMIC DNA]</scope>
    <source>
        <strain evidence="5">CG1_02_38_46</strain>
    </source>
</reference>
<evidence type="ECO:0000313" key="6">
    <source>
        <dbReference type="Proteomes" id="UP000182278"/>
    </source>
</evidence>
<evidence type="ECO:0000256" key="1">
    <source>
        <dbReference type="ARBA" id="ARBA00022723"/>
    </source>
</evidence>
<dbReference type="PANTHER" id="PTHR43432">
    <property type="entry name" value="SLR0285 PROTEIN"/>
    <property type="match status" value="1"/>
</dbReference>
<dbReference type="GO" id="GO:0003824">
    <property type="term" value="F:catalytic activity"/>
    <property type="evidence" value="ECO:0007669"/>
    <property type="project" value="InterPro"/>
</dbReference>
<name>A0A1J4SDD7_9BACT</name>
<keyword evidence="1" id="KW-0479">Metal-binding</keyword>
<keyword evidence="2" id="KW-0408">Iron</keyword>
<dbReference type="SFLD" id="SFLDG01084">
    <property type="entry name" value="Uncharacterised_Radical_SAM_Su"/>
    <property type="match status" value="1"/>
</dbReference>
<organism evidence="5 6">
    <name type="scientific">Candidatus Desantisbacteria bacterium CG1_02_38_46</name>
    <dbReference type="NCBI Taxonomy" id="1817893"/>
    <lineage>
        <taxon>Bacteria</taxon>
        <taxon>Candidatus Desantisiibacteriota</taxon>
    </lineage>
</organism>
<dbReference type="Pfam" id="PF14716">
    <property type="entry name" value="HHH_8"/>
    <property type="match status" value="1"/>
</dbReference>
<dbReference type="STRING" id="1817893.AUJ66_03835"/>
<evidence type="ECO:0000313" key="5">
    <source>
        <dbReference type="EMBL" id="OIN97288.1"/>
    </source>
</evidence>
<dbReference type="EMBL" id="MNUO01000054">
    <property type="protein sequence ID" value="OIN97288.1"/>
    <property type="molecule type" value="Genomic_DNA"/>
</dbReference>
<dbReference type="InterPro" id="IPR040086">
    <property type="entry name" value="MJ0683-like"/>
</dbReference>